<keyword evidence="2" id="KW-1185">Reference proteome</keyword>
<proteinExistence type="predicted"/>
<name>A0ACC0WSP5_9STRA</name>
<accession>A0ACC0WSP5</accession>
<comment type="caution">
    <text evidence="1">The sequence shown here is derived from an EMBL/GenBank/DDBJ whole genome shotgun (WGS) entry which is preliminary data.</text>
</comment>
<evidence type="ECO:0000313" key="1">
    <source>
        <dbReference type="EMBL" id="KAI9920898.1"/>
    </source>
</evidence>
<dbReference type="Proteomes" id="UP001163321">
    <property type="component" value="Chromosome 1"/>
</dbReference>
<organism evidence="1 2">
    <name type="scientific">Peronosclerospora sorghi</name>
    <dbReference type="NCBI Taxonomy" id="230839"/>
    <lineage>
        <taxon>Eukaryota</taxon>
        <taxon>Sar</taxon>
        <taxon>Stramenopiles</taxon>
        <taxon>Oomycota</taxon>
        <taxon>Peronosporomycetes</taxon>
        <taxon>Peronosporales</taxon>
        <taxon>Peronosporaceae</taxon>
        <taxon>Peronosclerospora</taxon>
    </lineage>
</organism>
<evidence type="ECO:0000313" key="2">
    <source>
        <dbReference type="Proteomes" id="UP001163321"/>
    </source>
</evidence>
<protein>
    <submittedName>
        <fullName evidence="1">Uncharacterized protein</fullName>
    </submittedName>
</protein>
<gene>
    <name evidence="1" type="ORF">PsorP6_001568</name>
</gene>
<dbReference type="EMBL" id="CM047580">
    <property type="protein sequence ID" value="KAI9920898.1"/>
    <property type="molecule type" value="Genomic_DNA"/>
</dbReference>
<reference evidence="1 2" key="1">
    <citation type="journal article" date="2022" name="bioRxiv">
        <title>The genome of the oomycete Peronosclerospora sorghi, a cosmopolitan pathogen of maize and sorghum, is inflated with dispersed pseudogenes.</title>
        <authorList>
            <person name="Fletcher K."/>
            <person name="Martin F."/>
            <person name="Isakeit T."/>
            <person name="Cavanaugh K."/>
            <person name="Magill C."/>
            <person name="Michelmore R."/>
        </authorList>
    </citation>
    <scope>NUCLEOTIDE SEQUENCE [LARGE SCALE GENOMIC DNA]</scope>
    <source>
        <strain evidence="1">P6</strain>
    </source>
</reference>
<sequence>MVAIFVGQLMLHLRSHRPQEAQQLMVKASSDRRFHFVDHVIDNSPNAIESRGQNTSGHSLMLLHRVSPASRLLGLRTPVLFPSLARLLQIGQGHSPSLTLDAVGRNTRHARATTDSAGGKVTLQGAGNKLKVTIDAAAVPFNGQVLKLITKEGNGHLDLYLSKLTVELEEISLDRLRESEALVTIKPLAPRVLEIAQPQGQKQILDILPDRSQHFSVHLGAPYHNQELQAICHSYSFVLG</sequence>